<evidence type="ECO:0000256" key="9">
    <source>
        <dbReference type="ARBA" id="ARBA00022777"/>
    </source>
</evidence>
<reference evidence="18 19" key="1">
    <citation type="submission" date="2024-04" db="EMBL/GenBank/DDBJ databases">
        <title>draft genome sequnece of Paenibacillus filicis.</title>
        <authorList>
            <person name="Kim D.-U."/>
        </authorList>
    </citation>
    <scope>NUCLEOTIDE SEQUENCE [LARGE SCALE GENOMIC DNA]</scope>
    <source>
        <strain evidence="18 19">KACC14197</strain>
    </source>
</reference>
<feature type="region of interest" description="Disordered" evidence="14">
    <location>
        <begin position="64"/>
        <end position="131"/>
    </location>
</feature>
<keyword evidence="4" id="KW-1003">Cell membrane</keyword>
<evidence type="ECO:0000256" key="5">
    <source>
        <dbReference type="ARBA" id="ARBA00022553"/>
    </source>
</evidence>
<dbReference type="Pfam" id="PF00512">
    <property type="entry name" value="HisKA"/>
    <property type="match status" value="1"/>
</dbReference>
<evidence type="ECO:0000313" key="18">
    <source>
        <dbReference type="EMBL" id="MEK8130635.1"/>
    </source>
</evidence>
<feature type="transmembrane region" description="Helical" evidence="15">
    <location>
        <begin position="233"/>
        <end position="255"/>
    </location>
</feature>
<evidence type="ECO:0000256" key="15">
    <source>
        <dbReference type="SAM" id="Phobius"/>
    </source>
</evidence>
<evidence type="ECO:0000256" key="4">
    <source>
        <dbReference type="ARBA" id="ARBA00022475"/>
    </source>
</evidence>
<evidence type="ECO:0000256" key="13">
    <source>
        <dbReference type="ARBA" id="ARBA00023136"/>
    </source>
</evidence>
<dbReference type="Gene3D" id="1.10.287.130">
    <property type="match status" value="1"/>
</dbReference>
<accession>A0ABU9DRC2</accession>
<evidence type="ECO:0000259" key="16">
    <source>
        <dbReference type="PROSITE" id="PS50109"/>
    </source>
</evidence>
<name>A0ABU9DRC2_9BACL</name>
<evidence type="ECO:0000256" key="2">
    <source>
        <dbReference type="ARBA" id="ARBA00004651"/>
    </source>
</evidence>
<dbReference type="CDD" id="cd00082">
    <property type="entry name" value="HisKA"/>
    <property type="match status" value="1"/>
</dbReference>
<feature type="domain" description="Histidine kinase" evidence="16">
    <location>
        <begin position="324"/>
        <end position="539"/>
    </location>
</feature>
<evidence type="ECO:0000256" key="7">
    <source>
        <dbReference type="ARBA" id="ARBA00022692"/>
    </source>
</evidence>
<evidence type="ECO:0000259" key="17">
    <source>
        <dbReference type="PROSITE" id="PS50885"/>
    </source>
</evidence>
<dbReference type="Gene3D" id="6.10.340.10">
    <property type="match status" value="1"/>
</dbReference>
<keyword evidence="8" id="KW-0547">Nucleotide-binding</keyword>
<dbReference type="Pfam" id="PF00672">
    <property type="entry name" value="HAMP"/>
    <property type="match status" value="1"/>
</dbReference>
<evidence type="ECO:0000256" key="8">
    <source>
        <dbReference type="ARBA" id="ARBA00022741"/>
    </source>
</evidence>
<dbReference type="InterPro" id="IPR003661">
    <property type="entry name" value="HisK_dim/P_dom"/>
</dbReference>
<dbReference type="InterPro" id="IPR003594">
    <property type="entry name" value="HATPase_dom"/>
</dbReference>
<keyword evidence="7 15" id="KW-0812">Transmembrane</keyword>
<evidence type="ECO:0000256" key="12">
    <source>
        <dbReference type="ARBA" id="ARBA00023012"/>
    </source>
</evidence>
<dbReference type="CDD" id="cd00075">
    <property type="entry name" value="HATPase"/>
    <property type="match status" value="1"/>
</dbReference>
<dbReference type="SMART" id="SM00387">
    <property type="entry name" value="HATPase_c"/>
    <property type="match status" value="1"/>
</dbReference>
<dbReference type="SMART" id="SM00388">
    <property type="entry name" value="HisKA"/>
    <property type="match status" value="1"/>
</dbReference>
<organism evidence="18 19">
    <name type="scientific">Paenibacillus filicis</name>
    <dbReference type="NCBI Taxonomy" id="669464"/>
    <lineage>
        <taxon>Bacteria</taxon>
        <taxon>Bacillati</taxon>
        <taxon>Bacillota</taxon>
        <taxon>Bacilli</taxon>
        <taxon>Bacillales</taxon>
        <taxon>Paenibacillaceae</taxon>
        <taxon>Paenibacillus</taxon>
    </lineage>
</organism>
<dbReference type="InterPro" id="IPR036890">
    <property type="entry name" value="HATPase_C_sf"/>
</dbReference>
<dbReference type="Proteomes" id="UP001469365">
    <property type="component" value="Unassembled WGS sequence"/>
</dbReference>
<dbReference type="EMBL" id="JBBPCC010000016">
    <property type="protein sequence ID" value="MEK8130635.1"/>
    <property type="molecule type" value="Genomic_DNA"/>
</dbReference>
<evidence type="ECO:0000256" key="1">
    <source>
        <dbReference type="ARBA" id="ARBA00000085"/>
    </source>
</evidence>
<dbReference type="PROSITE" id="PS50885">
    <property type="entry name" value="HAMP"/>
    <property type="match status" value="1"/>
</dbReference>
<dbReference type="SUPFAM" id="SSF55874">
    <property type="entry name" value="ATPase domain of HSP90 chaperone/DNA topoisomerase II/histidine kinase"/>
    <property type="match status" value="1"/>
</dbReference>
<dbReference type="InterPro" id="IPR003660">
    <property type="entry name" value="HAMP_dom"/>
</dbReference>
<comment type="subcellular location">
    <subcellularLocation>
        <location evidence="2">Cell membrane</location>
        <topology evidence="2">Multi-pass membrane protein</topology>
    </subcellularLocation>
</comment>
<keyword evidence="5" id="KW-0597">Phosphoprotein</keyword>
<evidence type="ECO:0000313" key="19">
    <source>
        <dbReference type="Proteomes" id="UP001469365"/>
    </source>
</evidence>
<dbReference type="PANTHER" id="PTHR45436:SF5">
    <property type="entry name" value="SENSOR HISTIDINE KINASE TRCS"/>
    <property type="match status" value="1"/>
</dbReference>
<dbReference type="InterPro" id="IPR050428">
    <property type="entry name" value="TCS_sensor_his_kinase"/>
</dbReference>
<keyword evidence="12" id="KW-0902">Two-component regulatory system</keyword>
<dbReference type="SMART" id="SM00304">
    <property type="entry name" value="HAMP"/>
    <property type="match status" value="1"/>
</dbReference>
<evidence type="ECO:0000256" key="11">
    <source>
        <dbReference type="ARBA" id="ARBA00022989"/>
    </source>
</evidence>
<keyword evidence="19" id="KW-1185">Reference proteome</keyword>
<keyword evidence="10" id="KW-0067">ATP-binding</keyword>
<keyword evidence="11 15" id="KW-1133">Transmembrane helix</keyword>
<gene>
    <name evidence="18" type="ORF">WMW72_22265</name>
</gene>
<sequence length="552" mass="60040">MSGGRLSDRLNRLFPAGSLRMQLLSRSLLILAALLALIGTLQYVLMSDALYRNKAESMHSQLQTLPPDIWAERGLPGGNPRPSDDGGNNPPRTSPGSSGDVWRPGPGGQEPRPTGLEQRAAAGGTPGNADRKRRAAFFLPEGTLSSIDSEGNVTDLRDWSGQEAAAAPHLARDEYLRLMNGGGRDWTYQVMKASDGSEQLVVISRTDSKNRKTAMLQLSASTAPVQDVLLRQLLIFLTVSCIALIAGVLAFLPVLRRTLVPLSKAVDTVRQIDAGNLAIRMPPRQGQAEIDRLAASFNSMLERLERSFETEREARERMRRFVADASHELRTPLTSIHGFLEVLLRGAADHPDKLYNALNSMHGESKRINKLVQDLLLLAKLDRTPLIQLEDGQLSAVLQDMEPQLRLLAGGRTLRLNIQSAGRCRFEPDKIKQVILNLVHNAVQHTDASAGSIAIALEESADQVLLSVRDNGPGIEADKLPHIFERFYRADSSRTRQNGGAGLGLSISQTIAEAHGGTIEAESLPGQGSCFQIVLPLLKESSPAVPPHLSSE</sequence>
<dbReference type="SUPFAM" id="SSF158472">
    <property type="entry name" value="HAMP domain-like"/>
    <property type="match status" value="1"/>
</dbReference>
<dbReference type="PRINTS" id="PR00344">
    <property type="entry name" value="BCTRLSENSOR"/>
</dbReference>
<dbReference type="Pfam" id="PF02518">
    <property type="entry name" value="HATPase_c"/>
    <property type="match status" value="1"/>
</dbReference>
<dbReference type="InterPro" id="IPR004358">
    <property type="entry name" value="Sig_transdc_His_kin-like_C"/>
</dbReference>
<dbReference type="Gene3D" id="3.30.565.10">
    <property type="entry name" value="Histidine kinase-like ATPase, C-terminal domain"/>
    <property type="match status" value="1"/>
</dbReference>
<dbReference type="PANTHER" id="PTHR45436">
    <property type="entry name" value="SENSOR HISTIDINE KINASE YKOH"/>
    <property type="match status" value="1"/>
</dbReference>
<protein>
    <recommendedName>
        <fullName evidence="3">histidine kinase</fullName>
        <ecNumber evidence="3">2.7.13.3</ecNumber>
    </recommendedName>
</protein>
<comment type="catalytic activity">
    <reaction evidence="1">
        <text>ATP + protein L-histidine = ADP + protein N-phospho-L-histidine.</text>
        <dbReference type="EC" id="2.7.13.3"/>
    </reaction>
</comment>
<dbReference type="SUPFAM" id="SSF47384">
    <property type="entry name" value="Homodimeric domain of signal transducing histidine kinase"/>
    <property type="match status" value="1"/>
</dbReference>
<dbReference type="EC" id="2.7.13.3" evidence="3"/>
<evidence type="ECO:0000256" key="14">
    <source>
        <dbReference type="SAM" id="MobiDB-lite"/>
    </source>
</evidence>
<dbReference type="RefSeq" id="WP_341417777.1">
    <property type="nucleotide sequence ID" value="NZ_JBBPCC010000016.1"/>
</dbReference>
<proteinExistence type="predicted"/>
<dbReference type="CDD" id="cd06225">
    <property type="entry name" value="HAMP"/>
    <property type="match status" value="1"/>
</dbReference>
<keyword evidence="9 18" id="KW-0418">Kinase</keyword>
<keyword evidence="13 15" id="KW-0472">Membrane</keyword>
<comment type="caution">
    <text evidence="18">The sequence shown here is derived from an EMBL/GenBank/DDBJ whole genome shotgun (WGS) entry which is preliminary data.</text>
</comment>
<dbReference type="InterPro" id="IPR036097">
    <property type="entry name" value="HisK_dim/P_sf"/>
</dbReference>
<evidence type="ECO:0000256" key="3">
    <source>
        <dbReference type="ARBA" id="ARBA00012438"/>
    </source>
</evidence>
<feature type="domain" description="HAMP" evidence="17">
    <location>
        <begin position="256"/>
        <end position="309"/>
    </location>
</feature>
<evidence type="ECO:0000256" key="6">
    <source>
        <dbReference type="ARBA" id="ARBA00022679"/>
    </source>
</evidence>
<keyword evidence="6" id="KW-0808">Transferase</keyword>
<dbReference type="InterPro" id="IPR005467">
    <property type="entry name" value="His_kinase_dom"/>
</dbReference>
<evidence type="ECO:0000256" key="10">
    <source>
        <dbReference type="ARBA" id="ARBA00022840"/>
    </source>
</evidence>
<dbReference type="GO" id="GO:0016301">
    <property type="term" value="F:kinase activity"/>
    <property type="evidence" value="ECO:0007669"/>
    <property type="project" value="UniProtKB-KW"/>
</dbReference>
<dbReference type="PROSITE" id="PS50109">
    <property type="entry name" value="HIS_KIN"/>
    <property type="match status" value="1"/>
</dbReference>